<accession>A0A501XE21</accession>
<keyword evidence="2" id="KW-0238">DNA-binding</keyword>
<dbReference type="GO" id="GO:0006355">
    <property type="term" value="P:regulation of DNA-templated transcription"/>
    <property type="evidence" value="ECO:0007669"/>
    <property type="project" value="InterPro"/>
</dbReference>
<dbReference type="EMBL" id="VFSU01000034">
    <property type="protein sequence ID" value="TPE58792.1"/>
    <property type="molecule type" value="Genomic_DNA"/>
</dbReference>
<feature type="domain" description="HTH crp-type" evidence="4">
    <location>
        <begin position="140"/>
        <end position="213"/>
    </location>
</feature>
<dbReference type="Pfam" id="PF13545">
    <property type="entry name" value="HTH_Crp_2"/>
    <property type="match status" value="1"/>
</dbReference>
<keyword evidence="6" id="KW-1185">Reference proteome</keyword>
<keyword evidence="3" id="KW-0804">Transcription</keyword>
<protein>
    <submittedName>
        <fullName evidence="5">Crp/Fnr family transcriptional regulator</fullName>
    </submittedName>
</protein>
<dbReference type="InterPro" id="IPR036388">
    <property type="entry name" value="WH-like_DNA-bd_sf"/>
</dbReference>
<dbReference type="OrthoDB" id="3525895at2"/>
<dbReference type="GO" id="GO:0003677">
    <property type="term" value="F:DNA binding"/>
    <property type="evidence" value="ECO:0007669"/>
    <property type="project" value="UniProtKB-KW"/>
</dbReference>
<evidence type="ECO:0000256" key="2">
    <source>
        <dbReference type="ARBA" id="ARBA00023125"/>
    </source>
</evidence>
<evidence type="ECO:0000313" key="6">
    <source>
        <dbReference type="Proteomes" id="UP000319897"/>
    </source>
</evidence>
<dbReference type="SUPFAM" id="SSF46785">
    <property type="entry name" value="Winged helix' DNA-binding domain"/>
    <property type="match status" value="1"/>
</dbReference>
<evidence type="ECO:0000313" key="5">
    <source>
        <dbReference type="EMBL" id="TPE58792.1"/>
    </source>
</evidence>
<dbReference type="InterPro" id="IPR018490">
    <property type="entry name" value="cNMP-bd_dom_sf"/>
</dbReference>
<dbReference type="Gene3D" id="1.10.10.10">
    <property type="entry name" value="Winged helix-like DNA-binding domain superfamily/Winged helix DNA-binding domain"/>
    <property type="match status" value="1"/>
</dbReference>
<dbReference type="RefSeq" id="WP_140929644.1">
    <property type="nucleotide sequence ID" value="NZ_VFSU01000034.1"/>
</dbReference>
<dbReference type="InterPro" id="IPR036390">
    <property type="entry name" value="WH_DNA-bd_sf"/>
</dbReference>
<evidence type="ECO:0000259" key="4">
    <source>
        <dbReference type="PROSITE" id="PS51063"/>
    </source>
</evidence>
<dbReference type="Gene3D" id="2.60.120.10">
    <property type="entry name" value="Jelly Rolls"/>
    <property type="match status" value="1"/>
</dbReference>
<organism evidence="5 6">
    <name type="scientific">Sandaracinobacter neustonicus</name>
    <dbReference type="NCBI Taxonomy" id="1715348"/>
    <lineage>
        <taxon>Bacteria</taxon>
        <taxon>Pseudomonadati</taxon>
        <taxon>Pseudomonadota</taxon>
        <taxon>Alphaproteobacteria</taxon>
        <taxon>Sphingomonadales</taxon>
        <taxon>Sphingosinicellaceae</taxon>
        <taxon>Sandaracinobacter</taxon>
    </lineage>
</organism>
<dbReference type="InterPro" id="IPR014710">
    <property type="entry name" value="RmlC-like_jellyroll"/>
</dbReference>
<proteinExistence type="predicted"/>
<keyword evidence="1" id="KW-0805">Transcription regulation</keyword>
<evidence type="ECO:0000256" key="1">
    <source>
        <dbReference type="ARBA" id="ARBA00023015"/>
    </source>
</evidence>
<evidence type="ECO:0000256" key="3">
    <source>
        <dbReference type="ARBA" id="ARBA00023163"/>
    </source>
</evidence>
<dbReference type="AlphaFoldDB" id="A0A501XE21"/>
<dbReference type="SUPFAM" id="SSF51206">
    <property type="entry name" value="cAMP-binding domain-like"/>
    <property type="match status" value="1"/>
</dbReference>
<dbReference type="SMART" id="SM00419">
    <property type="entry name" value="HTH_CRP"/>
    <property type="match status" value="1"/>
</dbReference>
<gene>
    <name evidence="5" type="ORF">FJQ54_17285</name>
</gene>
<reference evidence="5 6" key="1">
    <citation type="submission" date="2019-06" db="EMBL/GenBank/DDBJ databases">
        <authorList>
            <person name="Lee I."/>
            <person name="Jang G.I."/>
            <person name="Hwang C.Y."/>
        </authorList>
    </citation>
    <scope>NUCLEOTIDE SEQUENCE [LARGE SCALE GENOMIC DNA]</scope>
    <source>
        <strain evidence="5 6">PAMC 28131</strain>
    </source>
</reference>
<sequence length="223" mass="24552">MLLTRGWLSTATPDFQQALLEAAIFRAASPGAEFMHAGDERGGLVAIALGTAELAFRQGHPDTRAVHLCHAGFWAGYKTLLGIPRFISLKARTDVLWALVPQHAAERLLAENPIWWRNIALMADDLANIGYMATADLTLQDSEARAVAVMLRLAGCRHMDPPDISVLELRMSQNDLAAMATMSRNTFNGIISRLVEEGYIALGYRCIRLLRPDILRAIASQDE</sequence>
<comment type="caution">
    <text evidence="5">The sequence shown here is derived from an EMBL/GenBank/DDBJ whole genome shotgun (WGS) entry which is preliminary data.</text>
</comment>
<dbReference type="Proteomes" id="UP000319897">
    <property type="component" value="Unassembled WGS sequence"/>
</dbReference>
<dbReference type="InterPro" id="IPR012318">
    <property type="entry name" value="HTH_CRP"/>
</dbReference>
<name>A0A501XE21_9SPHN</name>
<dbReference type="PROSITE" id="PS51063">
    <property type="entry name" value="HTH_CRP_2"/>
    <property type="match status" value="1"/>
</dbReference>